<protein>
    <submittedName>
        <fullName evidence="2">Crinkler (CRN) family protein</fullName>
    </submittedName>
</protein>
<evidence type="ECO:0000313" key="1">
    <source>
        <dbReference type="Proteomes" id="UP000095282"/>
    </source>
</evidence>
<keyword evidence="1" id="KW-1185">Reference proteome</keyword>
<accession>A0A1I7TN10</accession>
<reference evidence="2" key="1">
    <citation type="submission" date="2016-11" db="UniProtKB">
        <authorList>
            <consortium name="WormBaseParasite"/>
        </authorList>
    </citation>
    <scope>IDENTIFICATION</scope>
</reference>
<organism evidence="1 2">
    <name type="scientific">Caenorhabditis tropicalis</name>
    <dbReference type="NCBI Taxonomy" id="1561998"/>
    <lineage>
        <taxon>Eukaryota</taxon>
        <taxon>Metazoa</taxon>
        <taxon>Ecdysozoa</taxon>
        <taxon>Nematoda</taxon>
        <taxon>Chromadorea</taxon>
        <taxon>Rhabditida</taxon>
        <taxon>Rhabditina</taxon>
        <taxon>Rhabditomorpha</taxon>
        <taxon>Rhabditoidea</taxon>
        <taxon>Rhabditidae</taxon>
        <taxon>Peloderinae</taxon>
        <taxon>Caenorhabditis</taxon>
    </lineage>
</organism>
<dbReference type="AlphaFoldDB" id="A0A1I7TN10"/>
<name>A0A1I7TN10_9PELO</name>
<proteinExistence type="predicted"/>
<sequence>MNGFQWDDIEHNDDKEILFSCLLQREQNNEMDSYTDGFFVYTLTNTMCIYYSTRGEEKNDKVDARG</sequence>
<evidence type="ECO:0000313" key="2">
    <source>
        <dbReference type="WBParaSite" id="Csp11.Scaffold629.g10054.t1"/>
    </source>
</evidence>
<dbReference type="Proteomes" id="UP000095282">
    <property type="component" value="Unplaced"/>
</dbReference>
<dbReference type="WBParaSite" id="Csp11.Scaffold629.g10054.t1">
    <property type="protein sequence ID" value="Csp11.Scaffold629.g10054.t1"/>
    <property type="gene ID" value="Csp11.Scaffold629.g10054"/>
</dbReference>